<sequence length="196" mass="22327">MHPHRKLFIQMSGAPGSGKSTLANLLAQAIDGVAINHDLIRSFFLDNDNTFEQSAKLTYRFQWVLAEDMIKQGRSVIIDSTCNFKEILDEGTALARKYGYDYKYIECRVDDIDLLEERLKTRVSMRSQRPGGDVPPRDASITRDSEDSRALFKRWIESPCRPTRDAMTVDSTSSPEKCLDSILRQISMLEDKMGDL</sequence>
<evidence type="ECO:0000313" key="3">
    <source>
        <dbReference type="Proteomes" id="UP000184330"/>
    </source>
</evidence>
<proteinExistence type="predicted"/>
<dbReference type="OrthoDB" id="3231855at2759"/>
<dbReference type="AlphaFoldDB" id="A0A1L7XC82"/>
<name>A0A1L7XC82_9HELO</name>
<dbReference type="EMBL" id="FJOG01000021">
    <property type="protein sequence ID" value="CZR62606.1"/>
    <property type="molecule type" value="Genomic_DNA"/>
</dbReference>
<dbReference type="PANTHER" id="PTHR37807">
    <property type="entry name" value="OS07G0160300 PROTEIN"/>
    <property type="match status" value="1"/>
</dbReference>
<organism evidence="2 3">
    <name type="scientific">Phialocephala subalpina</name>
    <dbReference type="NCBI Taxonomy" id="576137"/>
    <lineage>
        <taxon>Eukaryota</taxon>
        <taxon>Fungi</taxon>
        <taxon>Dikarya</taxon>
        <taxon>Ascomycota</taxon>
        <taxon>Pezizomycotina</taxon>
        <taxon>Leotiomycetes</taxon>
        <taxon>Helotiales</taxon>
        <taxon>Mollisiaceae</taxon>
        <taxon>Phialocephala</taxon>
        <taxon>Phialocephala fortinii species complex</taxon>
    </lineage>
</organism>
<protein>
    <recommendedName>
        <fullName evidence="4">ATP-binding protein</fullName>
    </recommendedName>
</protein>
<accession>A0A1L7XC82</accession>
<dbReference type="STRING" id="576137.A0A1L7XC82"/>
<dbReference type="Pfam" id="PF13671">
    <property type="entry name" value="AAA_33"/>
    <property type="match status" value="1"/>
</dbReference>
<evidence type="ECO:0008006" key="4">
    <source>
        <dbReference type="Google" id="ProtNLM"/>
    </source>
</evidence>
<reference evidence="2 3" key="1">
    <citation type="submission" date="2016-03" db="EMBL/GenBank/DDBJ databases">
        <authorList>
            <person name="Ploux O."/>
        </authorList>
    </citation>
    <scope>NUCLEOTIDE SEQUENCE [LARGE SCALE GENOMIC DNA]</scope>
    <source>
        <strain evidence="2 3">UAMH 11012</strain>
    </source>
</reference>
<dbReference type="SUPFAM" id="SSF52540">
    <property type="entry name" value="P-loop containing nucleoside triphosphate hydrolases"/>
    <property type="match status" value="1"/>
</dbReference>
<dbReference type="PANTHER" id="PTHR37807:SF3">
    <property type="entry name" value="OS07G0160300 PROTEIN"/>
    <property type="match status" value="1"/>
</dbReference>
<keyword evidence="3" id="KW-1185">Reference proteome</keyword>
<dbReference type="Gene3D" id="3.40.50.300">
    <property type="entry name" value="P-loop containing nucleotide triphosphate hydrolases"/>
    <property type="match status" value="1"/>
</dbReference>
<dbReference type="InterPro" id="IPR027417">
    <property type="entry name" value="P-loop_NTPase"/>
</dbReference>
<feature type="region of interest" description="Disordered" evidence="1">
    <location>
        <begin position="124"/>
        <end position="145"/>
    </location>
</feature>
<evidence type="ECO:0000256" key="1">
    <source>
        <dbReference type="SAM" id="MobiDB-lite"/>
    </source>
</evidence>
<dbReference type="Proteomes" id="UP000184330">
    <property type="component" value="Unassembled WGS sequence"/>
</dbReference>
<gene>
    <name evidence="2" type="ORF">PAC_12503</name>
</gene>
<evidence type="ECO:0000313" key="2">
    <source>
        <dbReference type="EMBL" id="CZR62606.1"/>
    </source>
</evidence>